<dbReference type="CDD" id="cd01650">
    <property type="entry name" value="RT_nLTR_like"/>
    <property type="match status" value="1"/>
</dbReference>
<reference evidence="2" key="1">
    <citation type="submission" date="2018-11" db="EMBL/GenBank/DDBJ databases">
        <authorList>
            <person name="Grassa J C."/>
        </authorList>
    </citation>
    <scope>NUCLEOTIDE SEQUENCE [LARGE SCALE GENOMIC DNA]</scope>
</reference>
<protein>
    <recommendedName>
        <fullName evidence="1">Reverse transcriptase domain-containing protein</fullName>
    </recommendedName>
</protein>
<dbReference type="SUPFAM" id="SSF56672">
    <property type="entry name" value="DNA/RNA polymerases"/>
    <property type="match status" value="1"/>
</dbReference>
<organism evidence="2 3">
    <name type="scientific">Cannabis sativa</name>
    <name type="common">Hemp</name>
    <name type="synonym">Marijuana</name>
    <dbReference type="NCBI Taxonomy" id="3483"/>
    <lineage>
        <taxon>Eukaryota</taxon>
        <taxon>Viridiplantae</taxon>
        <taxon>Streptophyta</taxon>
        <taxon>Embryophyta</taxon>
        <taxon>Tracheophyta</taxon>
        <taxon>Spermatophyta</taxon>
        <taxon>Magnoliopsida</taxon>
        <taxon>eudicotyledons</taxon>
        <taxon>Gunneridae</taxon>
        <taxon>Pentapetalae</taxon>
        <taxon>rosids</taxon>
        <taxon>fabids</taxon>
        <taxon>Rosales</taxon>
        <taxon>Cannabaceae</taxon>
        <taxon>Cannabis</taxon>
    </lineage>
</organism>
<dbReference type="EMBL" id="UZAU01000589">
    <property type="status" value="NOT_ANNOTATED_CDS"/>
    <property type="molecule type" value="Genomic_DNA"/>
</dbReference>
<dbReference type="PANTHER" id="PTHR46890">
    <property type="entry name" value="NON-LTR RETROLELEMENT REVERSE TRANSCRIPTASE-LIKE PROTEIN-RELATED"/>
    <property type="match status" value="1"/>
</dbReference>
<dbReference type="Gramene" id="evm.model.06.1080">
    <property type="protein sequence ID" value="cds.evm.model.06.1080"/>
    <property type="gene ID" value="evm.TU.06.1080"/>
</dbReference>
<proteinExistence type="predicted"/>
<evidence type="ECO:0000313" key="2">
    <source>
        <dbReference type="EnsemblPlants" id="cds.evm.model.06.1080"/>
    </source>
</evidence>
<dbReference type="InterPro" id="IPR043502">
    <property type="entry name" value="DNA/RNA_pol_sf"/>
</dbReference>
<keyword evidence="3" id="KW-1185">Reference proteome</keyword>
<dbReference type="InterPro" id="IPR000477">
    <property type="entry name" value="RT_dom"/>
</dbReference>
<evidence type="ECO:0000259" key="1">
    <source>
        <dbReference type="Pfam" id="PF00078"/>
    </source>
</evidence>
<feature type="domain" description="Reverse transcriptase" evidence="1">
    <location>
        <begin position="92"/>
        <end position="263"/>
    </location>
</feature>
<dbReference type="Proteomes" id="UP000596661">
    <property type="component" value="Chromosome 6"/>
</dbReference>
<dbReference type="EnsemblPlants" id="evm.model.06.1080">
    <property type="protein sequence ID" value="cds.evm.model.06.1080"/>
    <property type="gene ID" value="evm.TU.06.1080"/>
</dbReference>
<dbReference type="InterPro" id="IPR052343">
    <property type="entry name" value="Retrotransposon-Effector_Assoc"/>
</dbReference>
<reference evidence="2" key="2">
    <citation type="submission" date="2021-03" db="UniProtKB">
        <authorList>
            <consortium name="EnsemblPlants"/>
        </authorList>
    </citation>
    <scope>IDENTIFICATION</scope>
</reference>
<sequence>MNHSSHHTADMLNAKKILDDLLEKEEMYWQQRARVDWLKTGIENEAINVTLAAINSSIIANMNVSLLQNFTLAEVEDALNSMALDKSPGIDAIVSRFKKVLPVAISQNQSAFLPGRFIIDNVLLAFELVHCLKNKKRGCLGYAALKLDMSKAFDRVEWHFLEAVMLKMGFATKWVEFIMRCASSSTLCFNINGAIKGSVVPQRGLRQGDPISPYLFLICSEGLSALLCSEEIIGHLKGFSISRGTPSMSHLLFADDSLLFVMLLKILAKQLVEPYRYIIMPPVNCLIRGKLLCPSLPIPLTL</sequence>
<evidence type="ECO:0000313" key="3">
    <source>
        <dbReference type="Proteomes" id="UP000596661"/>
    </source>
</evidence>
<dbReference type="AlphaFoldDB" id="A0A803PT14"/>
<dbReference type="Pfam" id="PF00078">
    <property type="entry name" value="RVT_1"/>
    <property type="match status" value="1"/>
</dbReference>
<dbReference type="PANTHER" id="PTHR46890:SF48">
    <property type="entry name" value="RNA-DIRECTED DNA POLYMERASE"/>
    <property type="match status" value="1"/>
</dbReference>
<accession>A0A803PT14</accession>
<name>A0A803PT14_CANSA</name>